<dbReference type="SUPFAM" id="SSF48371">
    <property type="entry name" value="ARM repeat"/>
    <property type="match status" value="2"/>
</dbReference>
<evidence type="ECO:0000313" key="4">
    <source>
        <dbReference type="Proteomes" id="UP001162640"/>
    </source>
</evidence>
<dbReference type="GO" id="GO:0030686">
    <property type="term" value="C:90S preribosome"/>
    <property type="evidence" value="ECO:0007669"/>
    <property type="project" value="TreeGrafter"/>
</dbReference>
<dbReference type="Proteomes" id="UP001162640">
    <property type="component" value="Unassembled WGS sequence"/>
</dbReference>
<evidence type="ECO:0000256" key="1">
    <source>
        <dbReference type="ARBA" id="ARBA00022737"/>
    </source>
</evidence>
<dbReference type="InterPro" id="IPR016024">
    <property type="entry name" value="ARM-type_fold"/>
</dbReference>
<gene>
    <name evidence="3" type="ORF">TL16_g05687</name>
</gene>
<dbReference type="PANTHER" id="PTHR13102:SF0">
    <property type="entry name" value="NUCLEOLAR PROTEIN 9"/>
    <property type="match status" value="1"/>
</dbReference>
<feature type="compositionally biased region" description="Basic and acidic residues" evidence="2">
    <location>
        <begin position="685"/>
        <end position="695"/>
    </location>
</feature>
<feature type="region of interest" description="Disordered" evidence="2">
    <location>
        <begin position="685"/>
        <end position="723"/>
    </location>
</feature>
<feature type="compositionally biased region" description="Basic and acidic residues" evidence="2">
    <location>
        <begin position="19"/>
        <end position="31"/>
    </location>
</feature>
<keyword evidence="1" id="KW-0677">Repeat</keyword>
<comment type="caution">
    <text evidence="3">The sequence shown here is derived from an EMBL/GenBank/DDBJ whole genome shotgun (WGS) entry which is preliminary data.</text>
</comment>
<dbReference type="InterPro" id="IPR001313">
    <property type="entry name" value="Pumilio_RNA-bd_rpt"/>
</dbReference>
<dbReference type="Pfam" id="PF22493">
    <property type="entry name" value="PUF_NOP9"/>
    <property type="match status" value="2"/>
</dbReference>
<feature type="compositionally biased region" description="Low complexity" evidence="2">
    <location>
        <begin position="1"/>
        <end position="14"/>
    </location>
</feature>
<dbReference type="SMART" id="SM00025">
    <property type="entry name" value="Pumilio"/>
    <property type="match status" value="5"/>
</dbReference>
<evidence type="ECO:0000313" key="3">
    <source>
        <dbReference type="EMBL" id="GMH71569.1"/>
    </source>
</evidence>
<dbReference type="GO" id="GO:0000447">
    <property type="term" value="P:endonucleolytic cleavage in ITS1 to separate SSU-rRNA from 5.8S rRNA and LSU-rRNA from tricistronic rRNA transcript (SSU-rRNA, 5.8S rRNA, LSU-rRNA)"/>
    <property type="evidence" value="ECO:0007669"/>
    <property type="project" value="TreeGrafter"/>
</dbReference>
<feature type="compositionally biased region" description="Polar residues" evidence="2">
    <location>
        <begin position="264"/>
        <end position="275"/>
    </location>
</feature>
<dbReference type="EMBL" id="BLQM01000167">
    <property type="protein sequence ID" value="GMH71569.1"/>
    <property type="molecule type" value="Genomic_DNA"/>
</dbReference>
<dbReference type="Gene3D" id="1.25.10.10">
    <property type="entry name" value="Leucine-rich Repeat Variant"/>
    <property type="match status" value="2"/>
</dbReference>
<dbReference type="PANTHER" id="PTHR13102">
    <property type="entry name" value="NUCLEOLAR PROTEIN 9"/>
    <property type="match status" value="1"/>
</dbReference>
<organism evidence="3 4">
    <name type="scientific">Triparma laevis f. inornata</name>
    <dbReference type="NCBI Taxonomy" id="1714386"/>
    <lineage>
        <taxon>Eukaryota</taxon>
        <taxon>Sar</taxon>
        <taxon>Stramenopiles</taxon>
        <taxon>Ochrophyta</taxon>
        <taxon>Bolidophyceae</taxon>
        <taxon>Parmales</taxon>
        <taxon>Triparmaceae</taxon>
        <taxon>Triparma</taxon>
    </lineage>
</organism>
<dbReference type="GO" id="GO:0030688">
    <property type="term" value="C:preribosome, small subunit precursor"/>
    <property type="evidence" value="ECO:0007669"/>
    <property type="project" value="TreeGrafter"/>
</dbReference>
<feature type="compositionally biased region" description="Basic residues" evidence="2">
    <location>
        <begin position="696"/>
        <end position="705"/>
    </location>
</feature>
<feature type="region of interest" description="Disordered" evidence="2">
    <location>
        <begin position="253"/>
        <end position="275"/>
    </location>
</feature>
<dbReference type="AlphaFoldDB" id="A0A9W7E7T4"/>
<dbReference type="GO" id="GO:0000056">
    <property type="term" value="P:ribosomal small subunit export from nucleus"/>
    <property type="evidence" value="ECO:0007669"/>
    <property type="project" value="TreeGrafter"/>
</dbReference>
<feature type="region of interest" description="Disordered" evidence="2">
    <location>
        <begin position="1"/>
        <end position="32"/>
    </location>
</feature>
<dbReference type="GO" id="GO:0003723">
    <property type="term" value="F:RNA binding"/>
    <property type="evidence" value="ECO:0007669"/>
    <property type="project" value="InterPro"/>
</dbReference>
<reference evidence="4" key="1">
    <citation type="journal article" date="2023" name="Commun. Biol.">
        <title>Genome analysis of Parmales, the sister group of diatoms, reveals the evolutionary specialization of diatoms from phago-mixotrophs to photoautotrophs.</title>
        <authorList>
            <person name="Ban H."/>
            <person name="Sato S."/>
            <person name="Yoshikawa S."/>
            <person name="Yamada K."/>
            <person name="Nakamura Y."/>
            <person name="Ichinomiya M."/>
            <person name="Sato N."/>
            <person name="Blanc-Mathieu R."/>
            <person name="Endo H."/>
            <person name="Kuwata A."/>
            <person name="Ogata H."/>
        </authorList>
    </citation>
    <scope>NUCLEOTIDE SEQUENCE [LARGE SCALE GENOMIC DNA]</scope>
</reference>
<dbReference type="InterPro" id="IPR040000">
    <property type="entry name" value="NOP9"/>
</dbReference>
<accession>A0A9W7E7T4</accession>
<dbReference type="GO" id="GO:0000480">
    <property type="term" value="P:endonucleolytic cleavage in 5'-ETS of tricistronic rRNA transcript (SSU-rRNA, 5.8S rRNA, LSU-rRNA)"/>
    <property type="evidence" value="ECO:0007669"/>
    <property type="project" value="TreeGrafter"/>
</dbReference>
<proteinExistence type="predicted"/>
<evidence type="ECO:0000256" key="2">
    <source>
        <dbReference type="SAM" id="MobiDB-lite"/>
    </source>
</evidence>
<sequence>MSKPSKPKLSQQSQHYGRLGHDVQRPRRPDPDDVIYLQGLPLSSTSGDEASLAARAALLSLSQSLASLCGDERGSEIIEKCIRIGIVSNEDEEEQLEVLEALESTLSALSPYTEFISINRYGSHVLSTLFSSIPPLLSSLPDTCTAHIISIKDILKGSLLELMQHISGSHVLRSLICLLGTRPSRSEATSRGMRYSGRTPIPKPQIPYAASFSVKVDATCKSLRNSMPVNLPIVHISSAPLVLAGILEKDILPPKGKKGKQRKSPTTTSTNYPHNVSLFSTPDTFKTAFDDLTSTLVNRALRKEPGFMQFLCCHTGASPVLMCLLRSGAVTYGVKEDGDIGVSEDANEKSRTLNLTTKDFPKIIEGSPLHGMCAAILGLDNAGTSKEIVYGLGGEVCGSWVLEAVMEVGGDGIFECIYRGVDGRVAEFVTDDVANFVIQSLMSHVRKPETATALIKETLPLIKSSRILKPDRSGVLMRAFQMSGRFSVSQELIYNALFAETTVSELIDCIIEERVTINVNGARTILYMLKMFEKVWAEKVFKMVRDFLNPGQIVELCKDGMGSKLLIDGMLEMPHEDLRKIATEMVMDAIKPSLLDVACDRVGHWSIEKCFGNVDLEGKMEIAMELASGQRRLEGGKVGQGVLERMCVGAFLEGKTEFEEAVKKMQRKKEAGGKEEVVQGFLDEVVKGDGDGGDGKKKKRKRKKRAAGEDKGEDMVMAKVAKS</sequence>
<name>A0A9W7E7T4_9STRA</name>
<dbReference type="GO" id="GO:0005730">
    <property type="term" value="C:nucleolus"/>
    <property type="evidence" value="ECO:0007669"/>
    <property type="project" value="TreeGrafter"/>
</dbReference>
<feature type="compositionally biased region" description="Basic and acidic residues" evidence="2">
    <location>
        <begin position="706"/>
        <end position="716"/>
    </location>
</feature>
<protein>
    <submittedName>
        <fullName evidence="3">Uncharacterized protein</fullName>
    </submittedName>
</protein>
<dbReference type="GO" id="GO:0000472">
    <property type="term" value="P:endonucleolytic cleavage to generate mature 5'-end of SSU-rRNA from (SSU-rRNA, 5.8S rRNA, LSU-rRNA)"/>
    <property type="evidence" value="ECO:0007669"/>
    <property type="project" value="TreeGrafter"/>
</dbReference>
<dbReference type="InterPro" id="IPR011989">
    <property type="entry name" value="ARM-like"/>
</dbReference>